<name>A0A834II71_RHYFE</name>
<feature type="non-terminal residue" evidence="2">
    <location>
        <position position="1"/>
    </location>
</feature>
<comment type="caution">
    <text evidence="2">The sequence shown here is derived from an EMBL/GenBank/DDBJ whole genome shotgun (WGS) entry which is preliminary data.</text>
</comment>
<gene>
    <name evidence="2" type="ORF">GWI33_012734</name>
</gene>
<dbReference type="Proteomes" id="UP000625711">
    <property type="component" value="Unassembled WGS sequence"/>
</dbReference>
<dbReference type="EMBL" id="JAACXV010012497">
    <property type="protein sequence ID" value="KAF7274587.1"/>
    <property type="molecule type" value="Genomic_DNA"/>
</dbReference>
<proteinExistence type="predicted"/>
<sequence>MESISEIVTSRRRQSNGVASSGAEDLSWSSKEEESAIKIRYLPSHDTEDEHLKLRGLCEISSHYGWSSSRLYE</sequence>
<evidence type="ECO:0000313" key="3">
    <source>
        <dbReference type="Proteomes" id="UP000625711"/>
    </source>
</evidence>
<protein>
    <submittedName>
        <fullName evidence="2">Uncharacterized protein</fullName>
    </submittedName>
</protein>
<accession>A0A834II71</accession>
<reference evidence="2" key="1">
    <citation type="submission" date="2020-08" db="EMBL/GenBank/DDBJ databases">
        <title>Genome sequencing and assembly of the red palm weevil Rhynchophorus ferrugineus.</title>
        <authorList>
            <person name="Dias G.B."/>
            <person name="Bergman C.M."/>
            <person name="Manee M."/>
        </authorList>
    </citation>
    <scope>NUCLEOTIDE SEQUENCE</scope>
    <source>
        <strain evidence="2">AA-2017</strain>
        <tissue evidence="2">Whole larva</tissue>
    </source>
</reference>
<dbReference type="AlphaFoldDB" id="A0A834II71"/>
<evidence type="ECO:0000313" key="2">
    <source>
        <dbReference type="EMBL" id="KAF7274587.1"/>
    </source>
</evidence>
<feature type="region of interest" description="Disordered" evidence="1">
    <location>
        <begin position="1"/>
        <end position="34"/>
    </location>
</feature>
<keyword evidence="3" id="KW-1185">Reference proteome</keyword>
<organism evidence="2 3">
    <name type="scientific">Rhynchophorus ferrugineus</name>
    <name type="common">Red palm weevil</name>
    <name type="synonym">Curculio ferrugineus</name>
    <dbReference type="NCBI Taxonomy" id="354439"/>
    <lineage>
        <taxon>Eukaryota</taxon>
        <taxon>Metazoa</taxon>
        <taxon>Ecdysozoa</taxon>
        <taxon>Arthropoda</taxon>
        <taxon>Hexapoda</taxon>
        <taxon>Insecta</taxon>
        <taxon>Pterygota</taxon>
        <taxon>Neoptera</taxon>
        <taxon>Endopterygota</taxon>
        <taxon>Coleoptera</taxon>
        <taxon>Polyphaga</taxon>
        <taxon>Cucujiformia</taxon>
        <taxon>Curculionidae</taxon>
        <taxon>Dryophthorinae</taxon>
        <taxon>Rhynchophorus</taxon>
    </lineage>
</organism>
<evidence type="ECO:0000256" key="1">
    <source>
        <dbReference type="SAM" id="MobiDB-lite"/>
    </source>
</evidence>